<dbReference type="AlphaFoldDB" id="A0A9D4C3K6"/>
<name>A0A9D4C3K6_DREPO</name>
<reference evidence="2" key="1">
    <citation type="journal article" date="2019" name="bioRxiv">
        <title>The Genome of the Zebra Mussel, Dreissena polymorpha: A Resource for Invasive Species Research.</title>
        <authorList>
            <person name="McCartney M.A."/>
            <person name="Auch B."/>
            <person name="Kono T."/>
            <person name="Mallez S."/>
            <person name="Zhang Y."/>
            <person name="Obille A."/>
            <person name="Becker A."/>
            <person name="Abrahante J.E."/>
            <person name="Garbe J."/>
            <person name="Badalamenti J.P."/>
            <person name="Herman A."/>
            <person name="Mangelson H."/>
            <person name="Liachko I."/>
            <person name="Sullivan S."/>
            <person name="Sone E.D."/>
            <person name="Koren S."/>
            <person name="Silverstein K.A.T."/>
            <person name="Beckman K.B."/>
            <person name="Gohl D.M."/>
        </authorList>
    </citation>
    <scope>NUCLEOTIDE SEQUENCE</scope>
    <source>
        <strain evidence="2">Duluth1</strain>
        <tissue evidence="2">Whole animal</tissue>
    </source>
</reference>
<keyword evidence="1" id="KW-0472">Membrane</keyword>
<organism evidence="2 3">
    <name type="scientific">Dreissena polymorpha</name>
    <name type="common">Zebra mussel</name>
    <name type="synonym">Mytilus polymorpha</name>
    <dbReference type="NCBI Taxonomy" id="45954"/>
    <lineage>
        <taxon>Eukaryota</taxon>
        <taxon>Metazoa</taxon>
        <taxon>Spiralia</taxon>
        <taxon>Lophotrochozoa</taxon>
        <taxon>Mollusca</taxon>
        <taxon>Bivalvia</taxon>
        <taxon>Autobranchia</taxon>
        <taxon>Heteroconchia</taxon>
        <taxon>Euheterodonta</taxon>
        <taxon>Imparidentia</taxon>
        <taxon>Neoheterodontei</taxon>
        <taxon>Myida</taxon>
        <taxon>Dreissenoidea</taxon>
        <taxon>Dreissenidae</taxon>
        <taxon>Dreissena</taxon>
    </lineage>
</organism>
<keyword evidence="1" id="KW-1133">Transmembrane helix</keyword>
<evidence type="ECO:0000313" key="2">
    <source>
        <dbReference type="EMBL" id="KAH3716414.1"/>
    </source>
</evidence>
<dbReference type="EMBL" id="JAIWYP010000013">
    <property type="protein sequence ID" value="KAH3716414.1"/>
    <property type="molecule type" value="Genomic_DNA"/>
</dbReference>
<dbReference type="Proteomes" id="UP000828390">
    <property type="component" value="Unassembled WGS sequence"/>
</dbReference>
<reference evidence="2" key="2">
    <citation type="submission" date="2020-11" db="EMBL/GenBank/DDBJ databases">
        <authorList>
            <person name="McCartney M.A."/>
            <person name="Auch B."/>
            <person name="Kono T."/>
            <person name="Mallez S."/>
            <person name="Becker A."/>
            <person name="Gohl D.M."/>
            <person name="Silverstein K.A.T."/>
            <person name="Koren S."/>
            <person name="Bechman K.B."/>
            <person name="Herman A."/>
            <person name="Abrahante J.E."/>
            <person name="Garbe J."/>
        </authorList>
    </citation>
    <scope>NUCLEOTIDE SEQUENCE</scope>
    <source>
        <strain evidence="2">Duluth1</strain>
        <tissue evidence="2">Whole animal</tissue>
    </source>
</reference>
<keyword evidence="1" id="KW-0812">Transmembrane</keyword>
<sequence>MSSSTGCWFVLLHNSSLEILSGQRILRIFLRHVLMKTCIFLMVVTVVLQVSAPYRSSGFTMVLKSLILVVMPITLDPQMFFSWWKAARALPMRVLTSVPVPPWLSRMLPR</sequence>
<keyword evidence="3" id="KW-1185">Reference proteome</keyword>
<protein>
    <submittedName>
        <fullName evidence="2">Uncharacterized protein</fullName>
    </submittedName>
</protein>
<accession>A0A9D4C3K6</accession>
<evidence type="ECO:0000256" key="1">
    <source>
        <dbReference type="SAM" id="Phobius"/>
    </source>
</evidence>
<proteinExistence type="predicted"/>
<feature type="transmembrane region" description="Helical" evidence="1">
    <location>
        <begin position="33"/>
        <end position="52"/>
    </location>
</feature>
<comment type="caution">
    <text evidence="2">The sequence shown here is derived from an EMBL/GenBank/DDBJ whole genome shotgun (WGS) entry which is preliminary data.</text>
</comment>
<evidence type="ECO:0000313" key="3">
    <source>
        <dbReference type="Proteomes" id="UP000828390"/>
    </source>
</evidence>
<gene>
    <name evidence="2" type="ORF">DPMN_059137</name>
</gene>